<evidence type="ECO:0000256" key="5">
    <source>
        <dbReference type="ARBA" id="ARBA00022840"/>
    </source>
</evidence>
<dbReference type="HAMAP" id="MF_00096">
    <property type="entry name" value="MutS"/>
    <property type="match status" value="1"/>
</dbReference>
<dbReference type="SMART" id="SM00534">
    <property type="entry name" value="MUTSac"/>
    <property type="match status" value="1"/>
</dbReference>
<dbReference type="CDD" id="cd03284">
    <property type="entry name" value="ABC_MutS1"/>
    <property type="match status" value="1"/>
</dbReference>
<dbReference type="InterPro" id="IPR016151">
    <property type="entry name" value="DNA_mismatch_repair_MutS_N"/>
</dbReference>
<dbReference type="NCBIfam" id="NF003810">
    <property type="entry name" value="PRK05399.1"/>
    <property type="match status" value="1"/>
</dbReference>
<evidence type="ECO:0000256" key="10">
    <source>
        <dbReference type="RuleBase" id="RU003756"/>
    </source>
</evidence>
<dbReference type="PANTHER" id="PTHR11361:SF34">
    <property type="entry name" value="DNA MISMATCH REPAIR PROTEIN MSH1, MITOCHONDRIAL"/>
    <property type="match status" value="1"/>
</dbReference>
<dbReference type="InterPro" id="IPR007696">
    <property type="entry name" value="DNA_mismatch_repair_MutS_core"/>
</dbReference>
<evidence type="ECO:0000313" key="12">
    <source>
        <dbReference type="EMBL" id="TKC10294.1"/>
    </source>
</evidence>
<dbReference type="Gene3D" id="3.40.50.300">
    <property type="entry name" value="P-loop containing nucleotide triphosphate hydrolases"/>
    <property type="match status" value="1"/>
</dbReference>
<keyword evidence="6 9" id="KW-0238">DNA-binding</keyword>
<dbReference type="GO" id="GO:0005524">
    <property type="term" value="F:ATP binding"/>
    <property type="evidence" value="ECO:0007669"/>
    <property type="project" value="UniProtKB-UniRule"/>
</dbReference>
<evidence type="ECO:0000256" key="1">
    <source>
        <dbReference type="ARBA" id="ARBA00006271"/>
    </source>
</evidence>
<dbReference type="PIRSF" id="PIRSF037677">
    <property type="entry name" value="DNA_mis_repair_Msh6"/>
    <property type="match status" value="1"/>
</dbReference>
<dbReference type="RefSeq" id="WP_136839984.1">
    <property type="nucleotide sequence ID" value="NZ_SWBR01000002.1"/>
</dbReference>
<evidence type="ECO:0000256" key="7">
    <source>
        <dbReference type="ARBA" id="ARBA00023204"/>
    </source>
</evidence>
<dbReference type="InterPro" id="IPR007861">
    <property type="entry name" value="DNA_mismatch_repair_MutS_clamp"/>
</dbReference>
<keyword evidence="5 9" id="KW-0067">ATP-binding</keyword>
<keyword evidence="7 9" id="KW-0234">DNA repair</keyword>
<feature type="binding site" evidence="9">
    <location>
        <begin position="618"/>
        <end position="625"/>
    </location>
    <ligand>
        <name>ATP</name>
        <dbReference type="ChEBI" id="CHEBI:30616"/>
    </ligand>
</feature>
<gene>
    <name evidence="9 12" type="primary">mutS</name>
    <name evidence="12" type="ORF">FA048_08865</name>
</gene>
<feature type="domain" description="DNA mismatch repair proteins mutS family" evidence="11">
    <location>
        <begin position="692"/>
        <end position="708"/>
    </location>
</feature>
<proteinExistence type="inferred from homology"/>
<comment type="similarity">
    <text evidence="1 9 10">Belongs to the DNA mismatch repair MutS family.</text>
</comment>
<dbReference type="Pfam" id="PF05190">
    <property type="entry name" value="MutS_IV"/>
    <property type="match status" value="1"/>
</dbReference>
<dbReference type="InterPro" id="IPR000432">
    <property type="entry name" value="DNA_mismatch_repair_MutS_C"/>
</dbReference>
<dbReference type="GO" id="GO:0140664">
    <property type="term" value="F:ATP-dependent DNA damage sensor activity"/>
    <property type="evidence" value="ECO:0007669"/>
    <property type="project" value="InterPro"/>
</dbReference>
<dbReference type="Pfam" id="PF01624">
    <property type="entry name" value="MutS_I"/>
    <property type="match status" value="1"/>
</dbReference>
<dbReference type="Pfam" id="PF05192">
    <property type="entry name" value="MutS_III"/>
    <property type="match status" value="1"/>
</dbReference>
<dbReference type="GO" id="GO:0006298">
    <property type="term" value="P:mismatch repair"/>
    <property type="evidence" value="ECO:0007669"/>
    <property type="project" value="UniProtKB-UniRule"/>
</dbReference>
<name>A0A4U1CRH3_9SPHI</name>
<dbReference type="PANTHER" id="PTHR11361">
    <property type="entry name" value="DNA MISMATCH REPAIR PROTEIN MUTS FAMILY MEMBER"/>
    <property type="match status" value="1"/>
</dbReference>
<dbReference type="Gene3D" id="3.40.1170.10">
    <property type="entry name" value="DNA repair protein MutS, domain I"/>
    <property type="match status" value="1"/>
</dbReference>
<evidence type="ECO:0000313" key="13">
    <source>
        <dbReference type="Proteomes" id="UP000309488"/>
    </source>
</evidence>
<dbReference type="EMBL" id="SWBR01000002">
    <property type="protein sequence ID" value="TKC10294.1"/>
    <property type="molecule type" value="Genomic_DNA"/>
</dbReference>
<organism evidence="12 13">
    <name type="scientific">Pedobacter polaris</name>
    <dbReference type="NCBI Taxonomy" id="2571273"/>
    <lineage>
        <taxon>Bacteria</taxon>
        <taxon>Pseudomonadati</taxon>
        <taxon>Bacteroidota</taxon>
        <taxon>Sphingobacteriia</taxon>
        <taxon>Sphingobacteriales</taxon>
        <taxon>Sphingobacteriaceae</taxon>
        <taxon>Pedobacter</taxon>
    </lineage>
</organism>
<dbReference type="InterPro" id="IPR007695">
    <property type="entry name" value="DNA_mismatch_repair_MutS-lik_N"/>
</dbReference>
<evidence type="ECO:0000256" key="9">
    <source>
        <dbReference type="HAMAP-Rule" id="MF_00096"/>
    </source>
</evidence>
<sequence length="869" mass="98013">MAKAKETVTPLMQQYNTIKAKYPGALLLFRVGDFYETFGEDAVKTANILGIVLTKRGTGPNGALELAGFPHHSLENYLSKLVRAGQRVAICDQLEDPKTTKTIVKRGVTELVTPGVAYNDNILSQKSNNYLAAVFFDKQNLGVAFCDISTGEFLVAQGNAEYIDKLLQGFRPTEVVFQKNKRQEFLNLFGDKFYTYTLDDWAFTNDYANEILTKHFEVNSLKGFGVDKLQSGIVAAGVVLYYLGETEHRNLQHISSISRLEEDRYMWLDRFTIRNLELVSTANDNGVTLFDVLDQTSTPMGARMLHKWIIMPLKELKPIQERLGMVEYLVGHDDLLQAFLNHIKPIGDLERLISKVGLQKAGPRELVQLKRALSHIEEVKLLAEKTGNQFLTVLASQLNPCLSIKEKLERELNQDPPALLIKGNVIADGIDDELDRLRKIAFGGKEYLVEIQKREAASTGIPSLKISFNNVFGYYLEVTHTHKDKVPGSWIRKQTLVNAERYITPELKEYEEQILGAEEKIQTIEVRLYGELMYQVAQFIKPIQLNAYLIAKLDVLLCFAQLAVKNHYVKPHLNHKKDLDIKGGRHPVIEKQLPIGQEYITNDVFLDNDTQQIIIITGPNMSGKSAILRQTALIVLMAQMGCFVPAKDVTFGLIDKIFTRVGASDNLSSGESTFMVEMNETASILNNISDRSLILLDEIGRGTSTYDGISIAWAIAEFLHEHPSARPKTLFATHYHELNELENTMPRIKNFNVTIKEMSNKVIFLRKLVPGGSEHSFGIHVAKMAGMPSKLINRANEILKRLEIDRTEGQSIKDSIKKVQNQAYQLQMFAIDDPVLVKIRDTLNNLDVNVLTPVEALLKLDEIQRLIKT</sequence>
<dbReference type="GO" id="GO:0030983">
    <property type="term" value="F:mismatched DNA binding"/>
    <property type="evidence" value="ECO:0007669"/>
    <property type="project" value="InterPro"/>
</dbReference>
<evidence type="ECO:0000256" key="6">
    <source>
        <dbReference type="ARBA" id="ARBA00023125"/>
    </source>
</evidence>
<dbReference type="AlphaFoldDB" id="A0A4U1CRH3"/>
<comment type="function">
    <text evidence="8 9">This protein is involved in the repair of mismatches in DNA. It is possible that it carries out the mismatch recognition step. This protein has a weak ATPase activity.</text>
</comment>
<accession>A0A4U1CRH3</accession>
<dbReference type="InterPro" id="IPR027417">
    <property type="entry name" value="P-loop_NTPase"/>
</dbReference>
<evidence type="ECO:0000256" key="8">
    <source>
        <dbReference type="ARBA" id="ARBA00024647"/>
    </source>
</evidence>
<dbReference type="InterPro" id="IPR036678">
    <property type="entry name" value="MutS_con_dom_sf"/>
</dbReference>
<dbReference type="Pfam" id="PF05188">
    <property type="entry name" value="MutS_II"/>
    <property type="match status" value="1"/>
</dbReference>
<dbReference type="SUPFAM" id="SSF52540">
    <property type="entry name" value="P-loop containing nucleoside triphosphate hydrolases"/>
    <property type="match status" value="1"/>
</dbReference>
<dbReference type="OrthoDB" id="9802448at2"/>
<dbReference type="SMART" id="SM00533">
    <property type="entry name" value="MUTSd"/>
    <property type="match status" value="1"/>
</dbReference>
<comment type="caution">
    <text evidence="12">The sequence shown here is derived from an EMBL/GenBank/DDBJ whole genome shotgun (WGS) entry which is preliminary data.</text>
</comment>
<evidence type="ECO:0000256" key="2">
    <source>
        <dbReference type="ARBA" id="ARBA00021982"/>
    </source>
</evidence>
<dbReference type="GO" id="GO:0003684">
    <property type="term" value="F:damaged DNA binding"/>
    <property type="evidence" value="ECO:0007669"/>
    <property type="project" value="UniProtKB-UniRule"/>
</dbReference>
<protein>
    <recommendedName>
        <fullName evidence="2 9">DNA mismatch repair protein MutS</fullName>
    </recommendedName>
</protein>
<dbReference type="SUPFAM" id="SSF53150">
    <property type="entry name" value="DNA repair protein MutS, domain II"/>
    <property type="match status" value="1"/>
</dbReference>
<dbReference type="NCBIfam" id="TIGR01070">
    <property type="entry name" value="mutS1"/>
    <property type="match status" value="1"/>
</dbReference>
<dbReference type="InterPro" id="IPR005748">
    <property type="entry name" value="DNA_mismatch_repair_MutS"/>
</dbReference>
<dbReference type="PROSITE" id="PS00486">
    <property type="entry name" value="DNA_MISMATCH_REPAIR_2"/>
    <property type="match status" value="1"/>
</dbReference>
<keyword evidence="13" id="KW-1185">Reference proteome</keyword>
<dbReference type="InterPro" id="IPR045076">
    <property type="entry name" value="MutS"/>
</dbReference>
<reference evidence="12 13" key="1">
    <citation type="submission" date="2019-04" db="EMBL/GenBank/DDBJ databases">
        <title>Pedobacter sp. RP-3-22 sp. nov., isolated from Arctic soil.</title>
        <authorList>
            <person name="Dahal R.H."/>
            <person name="Kim D.-U."/>
        </authorList>
    </citation>
    <scope>NUCLEOTIDE SEQUENCE [LARGE SCALE GENOMIC DNA]</scope>
    <source>
        <strain evidence="12 13">RP-3-22</strain>
    </source>
</reference>
<evidence type="ECO:0000256" key="4">
    <source>
        <dbReference type="ARBA" id="ARBA00022763"/>
    </source>
</evidence>
<dbReference type="Gene3D" id="3.30.420.110">
    <property type="entry name" value="MutS, connector domain"/>
    <property type="match status" value="1"/>
</dbReference>
<dbReference type="InterPro" id="IPR036187">
    <property type="entry name" value="DNA_mismatch_repair_MutS_sf"/>
</dbReference>
<dbReference type="GO" id="GO:0005829">
    <property type="term" value="C:cytosol"/>
    <property type="evidence" value="ECO:0007669"/>
    <property type="project" value="TreeGrafter"/>
</dbReference>
<dbReference type="InterPro" id="IPR007860">
    <property type="entry name" value="DNA_mmatch_repair_MutS_con_dom"/>
</dbReference>
<keyword evidence="3 9" id="KW-0547">Nucleotide-binding</keyword>
<dbReference type="SUPFAM" id="SSF55271">
    <property type="entry name" value="DNA repair protein MutS, domain I"/>
    <property type="match status" value="1"/>
</dbReference>
<dbReference type="Pfam" id="PF00488">
    <property type="entry name" value="MutS_V"/>
    <property type="match status" value="1"/>
</dbReference>
<dbReference type="FunFam" id="3.40.50.300:FF:000870">
    <property type="entry name" value="MutS protein homolog 4"/>
    <property type="match status" value="1"/>
</dbReference>
<dbReference type="InterPro" id="IPR017261">
    <property type="entry name" value="DNA_mismatch_repair_MutS/MSH"/>
</dbReference>
<dbReference type="Proteomes" id="UP000309488">
    <property type="component" value="Unassembled WGS sequence"/>
</dbReference>
<dbReference type="SUPFAM" id="SSF48334">
    <property type="entry name" value="DNA repair protein MutS, domain III"/>
    <property type="match status" value="1"/>
</dbReference>
<evidence type="ECO:0000259" key="11">
    <source>
        <dbReference type="PROSITE" id="PS00486"/>
    </source>
</evidence>
<dbReference type="Gene3D" id="1.10.1420.10">
    <property type="match status" value="2"/>
</dbReference>
<evidence type="ECO:0000256" key="3">
    <source>
        <dbReference type="ARBA" id="ARBA00022741"/>
    </source>
</evidence>
<keyword evidence="4 9" id="KW-0227">DNA damage</keyword>